<dbReference type="RefSeq" id="WP_101560418.1">
    <property type="nucleotide sequence ID" value="NZ_JAMDYC010000002.1"/>
</dbReference>
<organism evidence="1 2">
    <name type="scientific">Aerococcus urinae</name>
    <dbReference type="NCBI Taxonomy" id="1376"/>
    <lineage>
        <taxon>Bacteria</taxon>
        <taxon>Bacillati</taxon>
        <taxon>Bacillota</taxon>
        <taxon>Bacilli</taxon>
        <taxon>Lactobacillales</taxon>
        <taxon>Aerococcaceae</taxon>
        <taxon>Aerococcus</taxon>
    </lineage>
</organism>
<dbReference type="EMBL" id="QMHM01000009">
    <property type="protein sequence ID" value="RAV79149.1"/>
    <property type="molecule type" value="Genomic_DNA"/>
</dbReference>
<name>A0A329NXL5_9LACT</name>
<reference evidence="1 2" key="1">
    <citation type="submission" date="2018-04" db="EMBL/GenBank/DDBJ databases">
        <title>Aerococcus urinae genomes.</title>
        <authorList>
            <person name="Hilt E."/>
            <person name="Gilbert N.M."/>
            <person name="Thomas-White K."/>
            <person name="Putonti C."/>
            <person name="Lewis A.L."/>
            <person name="Visck K.L."/>
            <person name="Wolfe A.J."/>
        </authorList>
    </citation>
    <scope>NUCLEOTIDE SEQUENCE [LARGE SCALE GENOMIC DNA]</scope>
    <source>
        <strain evidence="1 2">UMB7480</strain>
    </source>
</reference>
<dbReference type="AlphaFoldDB" id="A0A329NXL5"/>
<evidence type="ECO:0000313" key="1">
    <source>
        <dbReference type="EMBL" id="RAV79149.1"/>
    </source>
</evidence>
<comment type="caution">
    <text evidence="1">The sequence shown here is derived from an EMBL/GenBank/DDBJ whole genome shotgun (WGS) entry which is preliminary data.</text>
</comment>
<accession>A0A329NXL5</accession>
<proteinExistence type="predicted"/>
<gene>
    <name evidence="1" type="ORF">DBT54_05895</name>
</gene>
<dbReference type="GeneID" id="86858502"/>
<sequence length="92" mass="10579">MIYNDRVTLLKDKVTAGVLGDEVVETEEIEVPCQRSRLSHDEQMGLFGQYNLSSFKLHLQGYYEGIEAIKYRGQKRQVRGTIHHKNSTVIIV</sequence>
<protein>
    <submittedName>
        <fullName evidence="1">Uncharacterized protein</fullName>
    </submittedName>
</protein>
<dbReference type="Proteomes" id="UP000251923">
    <property type="component" value="Unassembled WGS sequence"/>
</dbReference>
<evidence type="ECO:0000313" key="2">
    <source>
        <dbReference type="Proteomes" id="UP000251923"/>
    </source>
</evidence>